<evidence type="ECO:0000313" key="2">
    <source>
        <dbReference type="Proteomes" id="UP000018688"/>
    </source>
</evidence>
<protein>
    <submittedName>
        <fullName evidence="1">Uncharacterized protein</fullName>
    </submittedName>
</protein>
<dbReference type="EMBL" id="AZJJ01000001">
    <property type="protein sequence ID" value="ETD27360.1"/>
    <property type="molecule type" value="Genomic_DNA"/>
</dbReference>
<comment type="caution">
    <text evidence="1">The sequence shown here is derived from an EMBL/GenBank/DDBJ whole genome shotgun (WGS) entry which is preliminary data.</text>
</comment>
<keyword evidence="2" id="KW-1185">Reference proteome</keyword>
<organism evidence="1 2">
    <name type="scientific">Helicobacter canis NCTC 12740</name>
    <dbReference type="NCBI Taxonomy" id="1357399"/>
    <lineage>
        <taxon>Bacteria</taxon>
        <taxon>Pseudomonadati</taxon>
        <taxon>Campylobacterota</taxon>
        <taxon>Epsilonproteobacteria</taxon>
        <taxon>Campylobacterales</taxon>
        <taxon>Helicobacteraceae</taxon>
        <taxon>Helicobacter</taxon>
    </lineage>
</organism>
<reference evidence="1 2" key="1">
    <citation type="submission" date="2013-10" db="EMBL/GenBank/DDBJ databases">
        <title>The Genome Sequence of Helicobacter canis NCTC 12740.</title>
        <authorList>
            <consortium name="The Broad Institute Genomics Platform"/>
            <person name="Earl A."/>
            <person name="Fox J.G."/>
            <person name="Shen Z."/>
            <person name="Young S.K."/>
            <person name="Zeng Q."/>
            <person name="Gargeya S."/>
            <person name="Fitzgerald M."/>
            <person name="Abouelleil A."/>
            <person name="Alvarado L."/>
            <person name="Chapman S.B."/>
            <person name="Gainer-Dewar J."/>
            <person name="Goldberg J."/>
            <person name="Griggs A."/>
            <person name="Gujja S."/>
            <person name="Hansen M."/>
            <person name="Howarth C."/>
            <person name="Imamovic A."/>
            <person name="Ireland A."/>
            <person name="Larimer J."/>
            <person name="McCowan C."/>
            <person name="Murphy C."/>
            <person name="Pearson M."/>
            <person name="Poon T.W."/>
            <person name="Priest M."/>
            <person name="Roberts A."/>
            <person name="Saif S."/>
            <person name="Shea T."/>
            <person name="Sykes S."/>
            <person name="Wortman J."/>
            <person name="Nusbaum C."/>
            <person name="Birren B."/>
        </authorList>
    </citation>
    <scope>NUCLEOTIDE SEQUENCE [LARGE SCALE GENOMIC DNA]</scope>
    <source>
        <strain evidence="1 2">NCTC 12740</strain>
    </source>
</reference>
<name>V8CK07_9HELI</name>
<sequence>MQGAKQRKKFKMRASNKAKLRAQARKRGLSQNSFLIQELTRLEQHLRATNLFFVKE</sequence>
<dbReference type="HOGENOM" id="CLU_3008034_0_0_7"/>
<accession>V8CK07</accession>
<dbReference type="AlphaFoldDB" id="V8CK07"/>
<dbReference type="Proteomes" id="UP000018688">
    <property type="component" value="Unassembled WGS sequence"/>
</dbReference>
<proteinExistence type="predicted"/>
<gene>
    <name evidence="1" type="ORF">HMPREF2087_00272</name>
</gene>
<evidence type="ECO:0000313" key="1">
    <source>
        <dbReference type="EMBL" id="ETD27360.1"/>
    </source>
</evidence>
<dbReference type="STRING" id="1357399.HMPREF2087_00272"/>